<gene>
    <name evidence="2" type="ORF">A5N15_02910</name>
</gene>
<dbReference type="EMBL" id="LWGZ01000267">
    <property type="protein sequence ID" value="OAX65683.1"/>
    <property type="molecule type" value="Genomic_DNA"/>
</dbReference>
<sequence length="205" mass="21835">MGLQHVLGRPRAVVEVRPALQAQGLLEEDVDALDALPGPGGLEEPVAEAQPQQGQQPGHPQEVVHPVHVLLRDEVRELGVQLPGGVLPGAQGLLHREDQPPRQPPLLLQPGQGVHRVHRYGRGQREVQDHGAGLVLQQPREVLGVGGVADAELRLLRGALDHRTGQGVSPQGLGEDLAHGLRELVIGVAPEPMIFSGWSTAPVAR</sequence>
<accession>A0A657IVP8</accession>
<proteinExistence type="predicted"/>
<evidence type="ECO:0000313" key="3">
    <source>
        <dbReference type="Proteomes" id="UP000092021"/>
    </source>
</evidence>
<feature type="region of interest" description="Disordered" evidence="1">
    <location>
        <begin position="33"/>
        <end position="60"/>
    </location>
</feature>
<comment type="caution">
    <text evidence="2">The sequence shown here is derived from an EMBL/GenBank/DDBJ whole genome shotgun (WGS) entry which is preliminary data.</text>
</comment>
<organism evidence="2 3">
    <name type="scientific">Rothia kristinae</name>
    <dbReference type="NCBI Taxonomy" id="37923"/>
    <lineage>
        <taxon>Bacteria</taxon>
        <taxon>Bacillati</taxon>
        <taxon>Actinomycetota</taxon>
        <taxon>Actinomycetes</taxon>
        <taxon>Micrococcales</taxon>
        <taxon>Micrococcaceae</taxon>
        <taxon>Rothia</taxon>
    </lineage>
</organism>
<dbReference type="AlphaFoldDB" id="A0A657IVP8"/>
<protein>
    <submittedName>
        <fullName evidence="2">Uncharacterized protein</fullName>
    </submittedName>
</protein>
<evidence type="ECO:0000256" key="1">
    <source>
        <dbReference type="SAM" id="MobiDB-lite"/>
    </source>
</evidence>
<feature type="compositionally biased region" description="Low complexity" evidence="1">
    <location>
        <begin position="43"/>
        <end position="60"/>
    </location>
</feature>
<dbReference type="Proteomes" id="UP000092021">
    <property type="component" value="Unassembled WGS sequence"/>
</dbReference>
<evidence type="ECO:0000313" key="2">
    <source>
        <dbReference type="EMBL" id="OAX65683.1"/>
    </source>
</evidence>
<reference evidence="2 3" key="1">
    <citation type="submission" date="2016-04" db="EMBL/GenBank/DDBJ databases">
        <title>Identification of putative biosynthetic pathways for the production of bioactive secondary metabolites by the marine actinomycete Kocuria kristinae RUTW2-3.</title>
        <authorList>
            <person name="Waterworth S.C."/>
            <person name="Walmsley T.A."/>
            <person name="Matongo T."/>
            <person name="Davies-Coleman M.T."/>
            <person name="Dorrington R.A."/>
        </authorList>
    </citation>
    <scope>NUCLEOTIDE SEQUENCE [LARGE SCALE GENOMIC DNA]</scope>
    <source>
        <strain evidence="2 3">RUTW4-5</strain>
    </source>
</reference>
<name>A0A657IVP8_9MICC</name>